<comment type="similarity">
    <text evidence="2">Belongs to the nurim family.</text>
</comment>
<dbReference type="EMBL" id="JBHSUS010000001">
    <property type="protein sequence ID" value="MFC6439063.1"/>
    <property type="molecule type" value="Genomic_DNA"/>
</dbReference>
<sequence>MKSTNELVATMPVQLAGTNLAKRLSVLTYGIIAYGVGCFGLFWLILGAGAFAPVGLSQWQAESVWLSLLVNMGLIGLFTLQHTVMARAWFKNWLTRFIPAATERATFVLMSGLMCCAIMYGWQTVPGVVWQLHNQVAMCSVYTLYVTGTAYLLLATFVTNHFELMGLRQVYLYFRDIPYQPLAFTNKFMYRYSRHPMMLGMLILLWAVPTMTATRLVLSVLFTVYTFIGIFFEERDLLKNFGDTYREYKQKIAAFIPGIY</sequence>
<evidence type="ECO:0000256" key="4">
    <source>
        <dbReference type="ARBA" id="ARBA00022989"/>
    </source>
</evidence>
<accession>A0ABW1XG70</accession>
<protein>
    <submittedName>
        <fullName evidence="7">Methyltransferase family protein</fullName>
        <ecNumber evidence="7">2.1.1.100</ecNumber>
        <ecNumber evidence="7">2.1.1.334</ecNumber>
    </submittedName>
</protein>
<feature type="transmembrane region" description="Helical" evidence="6">
    <location>
        <begin position="199"/>
        <end position="232"/>
    </location>
</feature>
<dbReference type="EC" id="2.1.1.100" evidence="7"/>
<dbReference type="InterPro" id="IPR033580">
    <property type="entry name" value="Nurim-like"/>
</dbReference>
<dbReference type="InterPro" id="IPR007318">
    <property type="entry name" value="Phopholipid_MeTrfase"/>
</dbReference>
<keyword evidence="8" id="KW-1185">Reference proteome</keyword>
<dbReference type="PANTHER" id="PTHR31040:SF1">
    <property type="entry name" value="NURIM"/>
    <property type="match status" value="1"/>
</dbReference>
<dbReference type="EC" id="2.1.1.334" evidence="7"/>
<keyword evidence="7" id="KW-0808">Transferase</keyword>
<dbReference type="PANTHER" id="PTHR31040">
    <property type="entry name" value="NURIM"/>
    <property type="match status" value="1"/>
</dbReference>
<keyword evidence="7" id="KW-0489">Methyltransferase</keyword>
<dbReference type="GO" id="GO:0004671">
    <property type="term" value="F:protein C-terminal S-isoprenylcysteine carboxyl O-methyltransferase activity"/>
    <property type="evidence" value="ECO:0007669"/>
    <property type="project" value="UniProtKB-EC"/>
</dbReference>
<dbReference type="Proteomes" id="UP001596364">
    <property type="component" value="Unassembled WGS sequence"/>
</dbReference>
<evidence type="ECO:0000256" key="2">
    <source>
        <dbReference type="ARBA" id="ARBA00010631"/>
    </source>
</evidence>
<feature type="transmembrane region" description="Helical" evidence="6">
    <location>
        <begin position="105"/>
        <end position="122"/>
    </location>
</feature>
<dbReference type="Pfam" id="PF04191">
    <property type="entry name" value="PEMT"/>
    <property type="match status" value="1"/>
</dbReference>
<dbReference type="Gene3D" id="1.20.120.1630">
    <property type="match status" value="1"/>
</dbReference>
<gene>
    <name evidence="7" type="ORF">ACFP85_02705</name>
</gene>
<comment type="caution">
    <text evidence="7">The sequence shown here is derived from an EMBL/GenBank/DDBJ whole genome shotgun (WGS) entry which is preliminary data.</text>
</comment>
<keyword evidence="5 6" id="KW-0472">Membrane</keyword>
<keyword evidence="4 6" id="KW-1133">Transmembrane helix</keyword>
<reference evidence="8" key="1">
    <citation type="journal article" date="2019" name="Int. J. Syst. Evol. Microbiol.">
        <title>The Global Catalogue of Microorganisms (GCM) 10K type strain sequencing project: providing services to taxonomists for standard genome sequencing and annotation.</title>
        <authorList>
            <consortium name="The Broad Institute Genomics Platform"/>
            <consortium name="The Broad Institute Genome Sequencing Center for Infectious Disease"/>
            <person name="Wu L."/>
            <person name="Ma J."/>
        </authorList>
    </citation>
    <scope>NUCLEOTIDE SEQUENCE [LARGE SCALE GENOMIC DNA]</scope>
    <source>
        <strain evidence="8">CGMCC 1.16031</strain>
    </source>
</reference>
<evidence type="ECO:0000256" key="6">
    <source>
        <dbReference type="SAM" id="Phobius"/>
    </source>
</evidence>
<name>A0ABW1XG70_9ALTE</name>
<evidence type="ECO:0000256" key="1">
    <source>
        <dbReference type="ARBA" id="ARBA00004127"/>
    </source>
</evidence>
<evidence type="ECO:0000256" key="3">
    <source>
        <dbReference type="ARBA" id="ARBA00022692"/>
    </source>
</evidence>
<feature type="transmembrane region" description="Helical" evidence="6">
    <location>
        <begin position="64"/>
        <end position="84"/>
    </location>
</feature>
<keyword evidence="3 6" id="KW-0812">Transmembrane</keyword>
<feature type="transmembrane region" description="Helical" evidence="6">
    <location>
        <begin position="142"/>
        <end position="162"/>
    </location>
</feature>
<dbReference type="GO" id="GO:0032259">
    <property type="term" value="P:methylation"/>
    <property type="evidence" value="ECO:0007669"/>
    <property type="project" value="UniProtKB-KW"/>
</dbReference>
<comment type="subcellular location">
    <subcellularLocation>
        <location evidence="1">Endomembrane system</location>
        <topology evidence="1">Multi-pass membrane protein</topology>
    </subcellularLocation>
</comment>
<evidence type="ECO:0000256" key="5">
    <source>
        <dbReference type="ARBA" id="ARBA00023136"/>
    </source>
</evidence>
<feature type="transmembrane region" description="Helical" evidence="6">
    <location>
        <begin position="31"/>
        <end position="52"/>
    </location>
</feature>
<evidence type="ECO:0000313" key="8">
    <source>
        <dbReference type="Proteomes" id="UP001596364"/>
    </source>
</evidence>
<dbReference type="RefSeq" id="WP_131259164.1">
    <property type="nucleotide sequence ID" value="NZ_JBHSUS010000001.1"/>
</dbReference>
<organism evidence="7 8">
    <name type="scientific">Pseudobowmanella zhangzhouensis</name>
    <dbReference type="NCBI Taxonomy" id="1537679"/>
    <lineage>
        <taxon>Bacteria</taxon>
        <taxon>Pseudomonadati</taxon>
        <taxon>Pseudomonadota</taxon>
        <taxon>Gammaproteobacteria</taxon>
        <taxon>Alteromonadales</taxon>
        <taxon>Alteromonadaceae</taxon>
    </lineage>
</organism>
<proteinExistence type="inferred from homology"/>
<evidence type="ECO:0000313" key="7">
    <source>
        <dbReference type="EMBL" id="MFC6439063.1"/>
    </source>
</evidence>